<keyword evidence="1" id="KW-0812">Transmembrane</keyword>
<reference evidence="4" key="2">
    <citation type="submission" date="2020-10" db="UniProtKB">
        <authorList>
            <consortium name="WormBaseParasite"/>
        </authorList>
    </citation>
    <scope>IDENTIFICATION</scope>
</reference>
<dbReference type="Proteomes" id="UP000492821">
    <property type="component" value="Unassembled WGS sequence"/>
</dbReference>
<keyword evidence="2" id="KW-0732">Signal</keyword>
<protein>
    <submittedName>
        <fullName evidence="4">Uncharacterized protein</fullName>
    </submittedName>
</protein>
<keyword evidence="1" id="KW-0472">Membrane</keyword>
<dbReference type="AlphaFoldDB" id="A0A7E4ZXB7"/>
<organism evidence="3 4">
    <name type="scientific">Panagrellus redivivus</name>
    <name type="common">Microworm</name>
    <dbReference type="NCBI Taxonomy" id="6233"/>
    <lineage>
        <taxon>Eukaryota</taxon>
        <taxon>Metazoa</taxon>
        <taxon>Ecdysozoa</taxon>
        <taxon>Nematoda</taxon>
        <taxon>Chromadorea</taxon>
        <taxon>Rhabditida</taxon>
        <taxon>Tylenchina</taxon>
        <taxon>Panagrolaimomorpha</taxon>
        <taxon>Panagrolaimoidea</taxon>
        <taxon>Panagrolaimidae</taxon>
        <taxon>Panagrellus</taxon>
    </lineage>
</organism>
<keyword evidence="3" id="KW-1185">Reference proteome</keyword>
<feature type="transmembrane region" description="Helical" evidence="1">
    <location>
        <begin position="248"/>
        <end position="271"/>
    </location>
</feature>
<name>A0A7E4ZXB7_PANRE</name>
<feature type="signal peptide" evidence="2">
    <location>
        <begin position="1"/>
        <end position="23"/>
    </location>
</feature>
<feature type="chain" id="PRO_5028899227" evidence="2">
    <location>
        <begin position="24"/>
        <end position="296"/>
    </location>
</feature>
<evidence type="ECO:0000256" key="2">
    <source>
        <dbReference type="SAM" id="SignalP"/>
    </source>
</evidence>
<proteinExistence type="predicted"/>
<evidence type="ECO:0000256" key="1">
    <source>
        <dbReference type="SAM" id="Phobius"/>
    </source>
</evidence>
<dbReference type="WBParaSite" id="Pan_g22977.t1">
    <property type="protein sequence ID" value="Pan_g22977.t1"/>
    <property type="gene ID" value="Pan_g22977"/>
</dbReference>
<accession>A0A7E4ZXB7</accession>
<sequence>MNRDDHWVRFLWIIVGLLDGCGAIVQQLPILSSCQFPVPGNREFFNRMCRPYTQLPFMCDIHGQLEPRVVPLVAEVYARHRAAFKTDNGTDLFGIALVRQLSQPSSTLFVTPESDEFKCIFAPPCHGINNDQVERFVDNFKYFTKVYTSVLFRRWFPEITCPRPRILALVLTEGVINDPRKLTTVVIYTQEAKLRPFLANIQFEITNSLLHGNPLHEALADLINQIGYAVREYYATNGTPRHHGIPLWAFQLTAVSVALVIVAMIVEWCIVRRKLLSNRNHTAFPIGGRSKTHLIF</sequence>
<keyword evidence="1" id="KW-1133">Transmembrane helix</keyword>
<evidence type="ECO:0000313" key="3">
    <source>
        <dbReference type="Proteomes" id="UP000492821"/>
    </source>
</evidence>
<dbReference type="PROSITE" id="PS51257">
    <property type="entry name" value="PROKAR_LIPOPROTEIN"/>
    <property type="match status" value="1"/>
</dbReference>
<reference evidence="3" key="1">
    <citation type="journal article" date="2013" name="Genetics">
        <title>The draft genome and transcriptome of Panagrellus redivivus are shaped by the harsh demands of a free-living lifestyle.</title>
        <authorList>
            <person name="Srinivasan J."/>
            <person name="Dillman A.R."/>
            <person name="Macchietto M.G."/>
            <person name="Heikkinen L."/>
            <person name="Lakso M."/>
            <person name="Fracchia K.M."/>
            <person name="Antoshechkin I."/>
            <person name="Mortazavi A."/>
            <person name="Wong G."/>
            <person name="Sternberg P.W."/>
        </authorList>
    </citation>
    <scope>NUCLEOTIDE SEQUENCE [LARGE SCALE GENOMIC DNA]</scope>
    <source>
        <strain evidence="3">MT8872</strain>
    </source>
</reference>
<evidence type="ECO:0000313" key="4">
    <source>
        <dbReference type="WBParaSite" id="Pan_g22977.t1"/>
    </source>
</evidence>